<gene>
    <name evidence="1" type="ORF">E3E12_07765</name>
</gene>
<accession>A0A4Y6U9N3</accession>
<sequence length="181" mass="20460">MGKLSEKRRARRKQPRALVETLRRLGVDGQTEAVALAFVKAYIWGHEGYQDPLPGNPPPLPVKMPDGSETLVAADDIIKGFSQARAWAHVRSFAHFQGEKAWDIAVALLVEKQDFTSLGARFTHYQSPDKRCHFGKTLARIALKKMLAWHQSEGRKRFAERNGGKPPPKSRPRYKMVAFLD</sequence>
<dbReference type="Proteomes" id="UP000318709">
    <property type="component" value="Chromosome"/>
</dbReference>
<organism evidence="1 2">
    <name type="scientific">Formicincola oecophyllae</name>
    <dbReference type="NCBI Taxonomy" id="2558361"/>
    <lineage>
        <taxon>Bacteria</taxon>
        <taxon>Pseudomonadati</taxon>
        <taxon>Pseudomonadota</taxon>
        <taxon>Alphaproteobacteria</taxon>
        <taxon>Acetobacterales</taxon>
        <taxon>Acetobacteraceae</taxon>
        <taxon>Formicincola</taxon>
    </lineage>
</organism>
<dbReference type="AlphaFoldDB" id="A0A4Y6U9N3"/>
<keyword evidence="2" id="KW-1185">Reference proteome</keyword>
<proteinExistence type="predicted"/>
<dbReference type="EMBL" id="CP038231">
    <property type="protein sequence ID" value="QDH14092.1"/>
    <property type="molecule type" value="Genomic_DNA"/>
</dbReference>
<name>A0A4Y6U9N3_9PROT</name>
<evidence type="ECO:0000313" key="1">
    <source>
        <dbReference type="EMBL" id="QDH14092.1"/>
    </source>
</evidence>
<dbReference type="KEGG" id="swf:E3E12_07765"/>
<protein>
    <submittedName>
        <fullName evidence="1">Uncharacterized protein</fullName>
    </submittedName>
</protein>
<dbReference type="RefSeq" id="WP_141443796.1">
    <property type="nucleotide sequence ID" value="NZ_CP038231.1"/>
</dbReference>
<reference evidence="1 2" key="1">
    <citation type="submission" date="2019-03" db="EMBL/GenBank/DDBJ databases">
        <title>The complete genome sequence of Swingsia_sp. F3b2 LMG30590(T).</title>
        <authorList>
            <person name="Chua K.-O."/>
            <person name="Chan K.-G."/>
            <person name="See-Too W.-S."/>
        </authorList>
    </citation>
    <scope>NUCLEOTIDE SEQUENCE [LARGE SCALE GENOMIC DNA]</scope>
    <source>
        <strain evidence="1 2">F3b2</strain>
    </source>
</reference>
<evidence type="ECO:0000313" key="2">
    <source>
        <dbReference type="Proteomes" id="UP000318709"/>
    </source>
</evidence>